<dbReference type="InterPro" id="IPR011992">
    <property type="entry name" value="EF-hand-dom_pair"/>
</dbReference>
<dbReference type="Gene3D" id="1.10.238.10">
    <property type="entry name" value="EF-hand"/>
    <property type="match status" value="1"/>
</dbReference>
<sequence length="145" mass="15496">MNHARILFCLLLALPASQAWAQAAKPAAAPQARPAADPAAEAFGAWDKDRNGSLSLPEFRAGWQQVQRTAEMQARLRHQFATVDANKNGAIDPGEYGGLLLVKNAGKSAPQMSVFDANKDGKLAFPEYVKLVQTLAPQEAKGAAK</sequence>
<proteinExistence type="predicted"/>
<dbReference type="OrthoDB" id="6025871at2"/>
<gene>
    <name evidence="3" type="ORF">FHQ07_08760</name>
</gene>
<keyword evidence="1" id="KW-0732">Signal</keyword>
<evidence type="ECO:0000256" key="1">
    <source>
        <dbReference type="SAM" id="SignalP"/>
    </source>
</evidence>
<evidence type="ECO:0000313" key="4">
    <source>
        <dbReference type="Proteomes" id="UP000308149"/>
    </source>
</evidence>
<dbReference type="PROSITE" id="PS50222">
    <property type="entry name" value="EF_HAND_2"/>
    <property type="match status" value="2"/>
</dbReference>
<dbReference type="EMBL" id="CP040871">
    <property type="protein sequence ID" value="QDA57396.1"/>
    <property type="molecule type" value="Genomic_DNA"/>
</dbReference>
<evidence type="ECO:0000313" key="3">
    <source>
        <dbReference type="EMBL" id="QDA57396.1"/>
    </source>
</evidence>
<dbReference type="Pfam" id="PF13202">
    <property type="entry name" value="EF-hand_5"/>
    <property type="match status" value="2"/>
</dbReference>
<feature type="signal peptide" evidence="1">
    <location>
        <begin position="1"/>
        <end position="21"/>
    </location>
</feature>
<dbReference type="InterPro" id="IPR002048">
    <property type="entry name" value="EF_hand_dom"/>
</dbReference>
<dbReference type="SMART" id="SM00054">
    <property type="entry name" value="EFh"/>
    <property type="match status" value="3"/>
</dbReference>
<accession>A0A5B7ZSC6</accession>
<organism evidence="3 4">
    <name type="scientific">Thermomonas aquatica</name>
    <dbReference type="NCBI Taxonomy" id="2202149"/>
    <lineage>
        <taxon>Bacteria</taxon>
        <taxon>Pseudomonadati</taxon>
        <taxon>Pseudomonadota</taxon>
        <taxon>Gammaproteobacteria</taxon>
        <taxon>Lysobacterales</taxon>
        <taxon>Lysobacteraceae</taxon>
        <taxon>Thermomonas</taxon>
    </lineage>
</organism>
<evidence type="ECO:0000259" key="2">
    <source>
        <dbReference type="PROSITE" id="PS50222"/>
    </source>
</evidence>
<protein>
    <recommendedName>
        <fullName evidence="2">EF-hand domain-containing protein</fullName>
    </recommendedName>
</protein>
<reference evidence="3 4" key="1">
    <citation type="submission" date="2019-06" db="EMBL/GenBank/DDBJ databases">
        <title>Thermomonas aquatica sp. nov., isolated from an industrial wastewater treatment plant.</title>
        <authorList>
            <person name="Jeon J.H."/>
            <person name="Park D.-S."/>
        </authorList>
    </citation>
    <scope>NUCLEOTIDE SEQUENCE [LARGE SCALE GENOMIC DNA]</scope>
    <source>
        <strain evidence="3 4">SY21</strain>
    </source>
</reference>
<dbReference type="RefSeq" id="WP_139716447.1">
    <property type="nucleotide sequence ID" value="NZ_CP040871.1"/>
</dbReference>
<feature type="domain" description="EF-hand" evidence="2">
    <location>
        <begin position="71"/>
        <end position="106"/>
    </location>
</feature>
<dbReference type="KEGG" id="thes:FHQ07_08760"/>
<dbReference type="SUPFAM" id="SSF47473">
    <property type="entry name" value="EF-hand"/>
    <property type="match status" value="1"/>
</dbReference>
<name>A0A5B7ZSC6_9GAMM</name>
<keyword evidence="4" id="KW-1185">Reference proteome</keyword>
<dbReference type="PROSITE" id="PS00018">
    <property type="entry name" value="EF_HAND_1"/>
    <property type="match status" value="3"/>
</dbReference>
<feature type="domain" description="EF-hand" evidence="2">
    <location>
        <begin position="34"/>
        <end position="69"/>
    </location>
</feature>
<dbReference type="GO" id="GO:0005509">
    <property type="term" value="F:calcium ion binding"/>
    <property type="evidence" value="ECO:0007669"/>
    <property type="project" value="InterPro"/>
</dbReference>
<feature type="chain" id="PRO_5023050973" description="EF-hand domain-containing protein" evidence="1">
    <location>
        <begin position="22"/>
        <end position="145"/>
    </location>
</feature>
<dbReference type="InterPro" id="IPR018247">
    <property type="entry name" value="EF_Hand_1_Ca_BS"/>
</dbReference>
<dbReference type="CDD" id="cd00051">
    <property type="entry name" value="EFh"/>
    <property type="match status" value="1"/>
</dbReference>
<dbReference type="Proteomes" id="UP000308149">
    <property type="component" value="Chromosome"/>
</dbReference>
<dbReference type="AlphaFoldDB" id="A0A5B7ZSC6"/>